<dbReference type="InterPro" id="IPR009061">
    <property type="entry name" value="DNA-bd_dom_put_sf"/>
</dbReference>
<protein>
    <submittedName>
        <fullName evidence="2">Excisionase/Xis, DNA-binding</fullName>
    </submittedName>
</protein>
<dbReference type="eggNOG" id="COG2452">
    <property type="taxonomic scope" value="Bacteria"/>
</dbReference>
<dbReference type="RefSeq" id="WP_035284245.1">
    <property type="nucleotide sequence ID" value="NZ_AYXG01000138.1"/>
</dbReference>
<organism evidence="2 3">
    <name type="scientific">Actinokineospora spheciospongiae</name>
    <dbReference type="NCBI Taxonomy" id="909613"/>
    <lineage>
        <taxon>Bacteria</taxon>
        <taxon>Bacillati</taxon>
        <taxon>Actinomycetota</taxon>
        <taxon>Actinomycetes</taxon>
        <taxon>Pseudonocardiales</taxon>
        <taxon>Pseudonocardiaceae</taxon>
        <taxon>Actinokineospora</taxon>
    </lineage>
</organism>
<feature type="domain" description="Helix-turn-helix" evidence="1">
    <location>
        <begin position="3"/>
        <end position="48"/>
    </location>
</feature>
<gene>
    <name evidence="2" type="ORF">UO65_3762</name>
</gene>
<evidence type="ECO:0000313" key="2">
    <source>
        <dbReference type="EMBL" id="EWC60943.1"/>
    </source>
</evidence>
<dbReference type="InterPro" id="IPR010093">
    <property type="entry name" value="SinI_DNA-bd"/>
</dbReference>
<evidence type="ECO:0000313" key="3">
    <source>
        <dbReference type="Proteomes" id="UP000019277"/>
    </source>
</evidence>
<comment type="caution">
    <text evidence="2">The sequence shown here is derived from an EMBL/GenBank/DDBJ whole genome shotgun (WGS) entry which is preliminary data.</text>
</comment>
<dbReference type="AlphaFoldDB" id="W7IKS3"/>
<keyword evidence="3" id="KW-1185">Reference proteome</keyword>
<dbReference type="EMBL" id="AYXG01000138">
    <property type="protein sequence ID" value="EWC60943.1"/>
    <property type="molecule type" value="Genomic_DNA"/>
</dbReference>
<dbReference type="Proteomes" id="UP000019277">
    <property type="component" value="Unassembled WGS sequence"/>
</dbReference>
<dbReference type="STRING" id="909613.UO65_3762"/>
<name>W7IKS3_9PSEU</name>
<sequence length="127" mass="13792">MDWLSVDQVAEALGLHVRTVRGYIRDGRLRAQRIGKQYRISRADLDAFTGVAAQPGSTVDVTTIAQVEDIDRGNADRVTTAVIAVAGQGLRVQTVFDEKRGRLRVMAFGDPGACAELLRIVEAVVRG</sequence>
<evidence type="ECO:0000259" key="1">
    <source>
        <dbReference type="Pfam" id="PF12728"/>
    </source>
</evidence>
<keyword evidence="2" id="KW-0238">DNA-binding</keyword>
<dbReference type="Pfam" id="PF12728">
    <property type="entry name" value="HTH_17"/>
    <property type="match status" value="1"/>
</dbReference>
<proteinExistence type="predicted"/>
<accession>W7IKS3</accession>
<dbReference type="OrthoDB" id="3401953at2"/>
<dbReference type="NCBIfam" id="TIGR01764">
    <property type="entry name" value="excise"/>
    <property type="match status" value="1"/>
</dbReference>
<dbReference type="GO" id="GO:0003677">
    <property type="term" value="F:DNA binding"/>
    <property type="evidence" value="ECO:0007669"/>
    <property type="project" value="UniProtKB-KW"/>
</dbReference>
<accession>A0A8E2X1J2</accession>
<dbReference type="SUPFAM" id="SSF46955">
    <property type="entry name" value="Putative DNA-binding domain"/>
    <property type="match status" value="1"/>
</dbReference>
<reference evidence="2 3" key="1">
    <citation type="journal article" date="2014" name="Genome Announc.">
        <title>Draft Genome Sequence of the Antitrypanosomally Active Sponge-Associated Bacterium Actinokineospora sp. Strain EG49.</title>
        <authorList>
            <person name="Harjes J."/>
            <person name="Ryu T."/>
            <person name="Abdelmohsen U.R."/>
            <person name="Moitinho-Silva L."/>
            <person name="Horn H."/>
            <person name="Ravasi T."/>
            <person name="Hentschel U."/>
        </authorList>
    </citation>
    <scope>NUCLEOTIDE SEQUENCE [LARGE SCALE GENOMIC DNA]</scope>
    <source>
        <strain evidence="2 3">EG49</strain>
    </source>
</reference>
<dbReference type="InterPro" id="IPR041657">
    <property type="entry name" value="HTH_17"/>
</dbReference>